<evidence type="ECO:0000313" key="1">
    <source>
        <dbReference type="EMBL" id="ASY43333.1"/>
    </source>
</evidence>
<dbReference type="EMBL" id="CP022745">
    <property type="protein sequence ID" value="ASY43333.1"/>
    <property type="molecule type" value="Genomic_DNA"/>
</dbReference>
<dbReference type="Proteomes" id="UP000217141">
    <property type="component" value="Chromosome I"/>
</dbReference>
<dbReference type="Gene3D" id="2.40.10.270">
    <property type="entry name" value="Bacteriophage SPP1 head-tail adaptor protein"/>
    <property type="match status" value="1"/>
</dbReference>
<dbReference type="Pfam" id="PF05521">
    <property type="entry name" value="Phage_HCP"/>
    <property type="match status" value="1"/>
</dbReference>
<reference evidence="1 2" key="1">
    <citation type="submission" date="2017-08" db="EMBL/GenBank/DDBJ databases">
        <title>Whole Genome Sequence of Sphingobium hydrophobicum C1: Insights into Adaption to the Electronic-waste Contaminated Sediment.</title>
        <authorList>
            <person name="Song D."/>
            <person name="Chen X."/>
            <person name="Xu M."/>
        </authorList>
    </citation>
    <scope>NUCLEOTIDE SEQUENCE [LARGE SCALE GENOMIC DNA]</scope>
    <source>
        <strain evidence="1 2">C1</strain>
    </source>
</reference>
<protein>
    <recommendedName>
        <fullName evidence="3">Phage head-tail adaptor</fullName>
    </recommendedName>
</protein>
<dbReference type="KEGG" id="shyd:CJD35_01850"/>
<dbReference type="AlphaFoldDB" id="A0A249MPQ0"/>
<organism evidence="1 2">
    <name type="scientific">Sphingobium xenophagum</name>
    <dbReference type="NCBI Taxonomy" id="121428"/>
    <lineage>
        <taxon>Bacteria</taxon>
        <taxon>Pseudomonadati</taxon>
        <taxon>Pseudomonadota</taxon>
        <taxon>Alphaproteobacteria</taxon>
        <taxon>Sphingomonadales</taxon>
        <taxon>Sphingomonadaceae</taxon>
        <taxon>Sphingobium</taxon>
    </lineage>
</organism>
<evidence type="ECO:0008006" key="3">
    <source>
        <dbReference type="Google" id="ProtNLM"/>
    </source>
</evidence>
<dbReference type="NCBIfam" id="TIGR01563">
    <property type="entry name" value="gp16_SPP1"/>
    <property type="match status" value="1"/>
</dbReference>
<dbReference type="InterPro" id="IPR008767">
    <property type="entry name" value="Phage_SPP1_head-tail_adaptor"/>
</dbReference>
<sequence>MRAGTLDRTVTIQRMTLVDDGYSSVETWADWQTVPAQVVQEGGREFFAAAAVQAEQRVLFRMRWLDGVTVLDRVSYDGRPHNIIGVKELGRREGTELLTVAAG</sequence>
<evidence type="ECO:0000313" key="2">
    <source>
        <dbReference type="Proteomes" id="UP000217141"/>
    </source>
</evidence>
<dbReference type="RefSeq" id="WP_095686749.1">
    <property type="nucleotide sequence ID" value="NZ_CP022745.1"/>
</dbReference>
<proteinExistence type="predicted"/>
<name>A0A249MPQ0_SPHXE</name>
<dbReference type="InterPro" id="IPR038666">
    <property type="entry name" value="SSP1_head-tail_sf"/>
</dbReference>
<accession>A0A249MPQ0</accession>
<gene>
    <name evidence="1" type="ORF">CJD35_01850</name>
</gene>